<dbReference type="OMA" id="RARCFIY"/>
<reference evidence="4" key="1">
    <citation type="submission" date="2025-08" db="UniProtKB">
        <authorList>
            <consortium name="RefSeq"/>
        </authorList>
    </citation>
    <scope>IDENTIFICATION</scope>
</reference>
<name>A0A1U8BJ27_NELNU</name>
<evidence type="ECO:0000313" key="3">
    <source>
        <dbReference type="Proteomes" id="UP000189703"/>
    </source>
</evidence>
<accession>A0A1U8BJ27</accession>
<dbReference type="RefSeq" id="XP_010276730.1">
    <property type="nucleotide sequence ID" value="XM_010278428.1"/>
</dbReference>
<dbReference type="Pfam" id="PF17766">
    <property type="entry name" value="fn3_6"/>
    <property type="match status" value="1"/>
</dbReference>
<evidence type="ECO:0000313" key="4">
    <source>
        <dbReference type="RefSeq" id="XP_010276730.1"/>
    </source>
</evidence>
<keyword evidence="3" id="KW-1185">Reference proteome</keyword>
<dbReference type="Proteomes" id="UP000189703">
    <property type="component" value="Unplaced"/>
</dbReference>
<sequence length="125" mass="13832">MSVVQNEDTVFAYGSGRIDPVKAKNPGLVYDAHKADYIQMLCNMGYGSRLISGDNSSCPKERTGEAKDLNYPSIGCYVADLKPFKSNFTRTVTNVGFANSTYKAKVTCSGSEQCWQFDRSWMEDG</sequence>
<organism evidence="3 4">
    <name type="scientific">Nelumbo nucifera</name>
    <name type="common">Sacred lotus</name>
    <dbReference type="NCBI Taxonomy" id="4432"/>
    <lineage>
        <taxon>Eukaryota</taxon>
        <taxon>Viridiplantae</taxon>
        <taxon>Streptophyta</taxon>
        <taxon>Embryophyta</taxon>
        <taxon>Tracheophyta</taxon>
        <taxon>Spermatophyta</taxon>
        <taxon>Magnoliopsida</taxon>
        <taxon>Proteales</taxon>
        <taxon>Nelumbonaceae</taxon>
        <taxon>Nelumbo</taxon>
    </lineage>
</organism>
<dbReference type="GeneID" id="104611407"/>
<dbReference type="Gene3D" id="2.60.40.2310">
    <property type="match status" value="1"/>
</dbReference>
<dbReference type="Gene3D" id="3.40.50.200">
    <property type="entry name" value="Peptidase S8/S53 domain"/>
    <property type="match status" value="1"/>
</dbReference>
<dbReference type="PANTHER" id="PTHR10795">
    <property type="entry name" value="PROPROTEIN CONVERTASE SUBTILISIN/KEXIN"/>
    <property type="match status" value="1"/>
</dbReference>
<protein>
    <submittedName>
        <fullName evidence="4">Subtilisin-like protease SBT4.6</fullName>
    </submittedName>
</protein>
<dbReference type="KEGG" id="nnu:104611407"/>
<dbReference type="InterPro" id="IPR041469">
    <property type="entry name" value="Subtilisin-like_FN3"/>
</dbReference>
<dbReference type="GO" id="GO:0006508">
    <property type="term" value="P:proteolysis"/>
    <property type="evidence" value="ECO:0007669"/>
    <property type="project" value="InterPro"/>
</dbReference>
<dbReference type="InterPro" id="IPR036852">
    <property type="entry name" value="Peptidase_S8/S53_dom_sf"/>
</dbReference>
<evidence type="ECO:0000256" key="1">
    <source>
        <dbReference type="ARBA" id="ARBA00011073"/>
    </source>
</evidence>
<dbReference type="OrthoDB" id="4803627at2759"/>
<dbReference type="AlphaFoldDB" id="A0A1U8BJ27"/>
<dbReference type="eggNOG" id="ENOG502QRA7">
    <property type="taxonomic scope" value="Eukaryota"/>
</dbReference>
<dbReference type="GO" id="GO:0004252">
    <property type="term" value="F:serine-type endopeptidase activity"/>
    <property type="evidence" value="ECO:0007669"/>
    <property type="project" value="InterPro"/>
</dbReference>
<evidence type="ECO:0000256" key="2">
    <source>
        <dbReference type="ARBA" id="ARBA00022729"/>
    </source>
</evidence>
<dbReference type="STRING" id="4432.A0A1U8BJ27"/>
<dbReference type="InterPro" id="IPR045051">
    <property type="entry name" value="SBT"/>
</dbReference>
<proteinExistence type="inferred from homology"/>
<gene>
    <name evidence="4" type="primary">LOC104611407</name>
</gene>
<keyword evidence="2" id="KW-0732">Signal</keyword>
<comment type="similarity">
    <text evidence="1">Belongs to the peptidase S8 family.</text>
</comment>